<proteinExistence type="predicted"/>
<dbReference type="EMBL" id="CM004404">
    <property type="protein sequence ID" value="OAY24042.1"/>
    <property type="molecule type" value="Genomic_DNA"/>
</dbReference>
<organism evidence="1">
    <name type="scientific">Manihot esculenta</name>
    <name type="common">Cassava</name>
    <name type="synonym">Jatropha manihot</name>
    <dbReference type="NCBI Taxonomy" id="3983"/>
    <lineage>
        <taxon>Eukaryota</taxon>
        <taxon>Viridiplantae</taxon>
        <taxon>Streptophyta</taxon>
        <taxon>Embryophyta</taxon>
        <taxon>Tracheophyta</taxon>
        <taxon>Spermatophyta</taxon>
        <taxon>Magnoliopsida</taxon>
        <taxon>eudicotyledons</taxon>
        <taxon>Gunneridae</taxon>
        <taxon>Pentapetalae</taxon>
        <taxon>rosids</taxon>
        <taxon>fabids</taxon>
        <taxon>Malpighiales</taxon>
        <taxon>Euphorbiaceae</taxon>
        <taxon>Crotonoideae</taxon>
        <taxon>Manihoteae</taxon>
        <taxon>Manihot</taxon>
    </lineage>
</organism>
<name>A0A2C9U388_MANES</name>
<accession>A0A2C9U388</accession>
<reference evidence="1" key="1">
    <citation type="submission" date="2016-02" db="EMBL/GenBank/DDBJ databases">
        <title>WGS assembly of Manihot esculenta.</title>
        <authorList>
            <person name="Bredeson J.V."/>
            <person name="Prochnik S.E."/>
            <person name="Lyons J.B."/>
            <person name="Schmutz J."/>
            <person name="Grimwood J."/>
            <person name="Vrebalov J."/>
            <person name="Bart R.S."/>
            <person name="Amuge T."/>
            <person name="Ferguson M.E."/>
            <person name="Green R."/>
            <person name="Putnam N."/>
            <person name="Stites J."/>
            <person name="Rounsley S."/>
            <person name="Rokhsar D.S."/>
        </authorList>
    </citation>
    <scope>NUCLEOTIDE SEQUENCE [LARGE SCALE GENOMIC DNA]</scope>
    <source>
        <tissue evidence="1">Leaf</tissue>
    </source>
</reference>
<evidence type="ECO:0000313" key="1">
    <source>
        <dbReference type="EMBL" id="OAY24042.1"/>
    </source>
</evidence>
<gene>
    <name evidence="1" type="ORF">MANES_18G127900</name>
</gene>
<protein>
    <submittedName>
        <fullName evidence="1">Uncharacterized protein</fullName>
    </submittedName>
</protein>
<sequence>MEFTYFCKIFLSLIILHQDATPFVNYLSKKLRCASSYFKSLFRFSSKSFIKIVICCLMFSYR</sequence>
<dbReference type="AlphaFoldDB" id="A0A2C9U388"/>